<evidence type="ECO:0008006" key="3">
    <source>
        <dbReference type="Google" id="ProtNLM"/>
    </source>
</evidence>
<gene>
    <name evidence="1" type="ORF">MACH16_22110</name>
</gene>
<accession>A0ABN6WRM0</accession>
<name>A0ABN6WRM0_9GAMM</name>
<evidence type="ECO:0000313" key="1">
    <source>
        <dbReference type="EMBL" id="BDX03463.1"/>
    </source>
</evidence>
<organism evidence="1 2">
    <name type="scientific">Marinomonas pontica</name>
    <dbReference type="NCBI Taxonomy" id="264739"/>
    <lineage>
        <taxon>Bacteria</taxon>
        <taxon>Pseudomonadati</taxon>
        <taxon>Pseudomonadota</taxon>
        <taxon>Gammaproteobacteria</taxon>
        <taxon>Oceanospirillales</taxon>
        <taxon>Oceanospirillaceae</taxon>
        <taxon>Marinomonas</taxon>
    </lineage>
</organism>
<keyword evidence="2" id="KW-1185">Reference proteome</keyword>
<reference evidence="1 2" key="1">
    <citation type="submission" date="2023-01" db="EMBL/GenBank/DDBJ databases">
        <title>Complete genome sequence of Marinomonas pontica strain 200518_36.</title>
        <authorList>
            <person name="Ueki S."/>
            <person name="Gajardo G."/>
            <person name="Maruyama F."/>
        </authorList>
    </citation>
    <scope>NUCLEOTIDE SEQUENCE [LARGE SCALE GENOMIC DNA]</scope>
    <source>
        <strain evidence="1 2">200518_36</strain>
    </source>
</reference>
<dbReference type="Proteomes" id="UP001307608">
    <property type="component" value="Chromosome"/>
</dbReference>
<protein>
    <recommendedName>
        <fullName evidence="3">C2H2-type domain-containing protein</fullName>
    </recommendedName>
</protein>
<sequence length="80" mass="9360">MHICPTVSDSEAYFEAFDDEFFLTLSKVATQEDLENNHYLEHEEQIIEQVSIPVTFCPYCGERLTKLSVDIAKYQHRKFA</sequence>
<dbReference type="EMBL" id="AP027271">
    <property type="protein sequence ID" value="BDX03463.1"/>
    <property type="molecule type" value="Genomic_DNA"/>
</dbReference>
<dbReference type="RefSeq" id="WP_338268015.1">
    <property type="nucleotide sequence ID" value="NZ_AP027271.1"/>
</dbReference>
<proteinExistence type="predicted"/>
<evidence type="ECO:0000313" key="2">
    <source>
        <dbReference type="Proteomes" id="UP001307608"/>
    </source>
</evidence>